<evidence type="ECO:0000259" key="8">
    <source>
        <dbReference type="Pfam" id="PF01035"/>
    </source>
</evidence>
<evidence type="ECO:0000256" key="6">
    <source>
        <dbReference type="ARBA" id="ARBA00023204"/>
    </source>
</evidence>
<dbReference type="InterPro" id="IPR036217">
    <property type="entry name" value="MethylDNA_cys_MeTrfase_DNAb"/>
</dbReference>
<protein>
    <submittedName>
        <fullName evidence="10">Methylated-DNA--protein-cysteine methyltransferase</fullName>
        <ecNumber evidence="10">2.1.1.63</ecNumber>
    </submittedName>
</protein>
<organism evidence="10">
    <name type="scientific">hydrothermal vent metagenome</name>
    <dbReference type="NCBI Taxonomy" id="652676"/>
    <lineage>
        <taxon>unclassified sequences</taxon>
        <taxon>metagenomes</taxon>
        <taxon>ecological metagenomes</taxon>
    </lineage>
</organism>
<keyword evidence="3 10" id="KW-0489">Methyltransferase</keyword>
<keyword evidence="2" id="KW-0963">Cytoplasm</keyword>
<evidence type="ECO:0000256" key="7">
    <source>
        <dbReference type="ARBA" id="ARBA00049348"/>
    </source>
</evidence>
<dbReference type="InterPro" id="IPR036631">
    <property type="entry name" value="MGMT_N_sf"/>
</dbReference>
<evidence type="ECO:0000259" key="9">
    <source>
        <dbReference type="Pfam" id="PF02870"/>
    </source>
</evidence>
<dbReference type="SUPFAM" id="SSF53155">
    <property type="entry name" value="Methylated DNA-protein cysteine methyltransferase domain"/>
    <property type="match status" value="1"/>
</dbReference>
<feature type="domain" description="Methylguanine DNA methyltransferase ribonuclease-like" evidence="9">
    <location>
        <begin position="16"/>
        <end position="81"/>
    </location>
</feature>
<dbReference type="Pfam" id="PF01035">
    <property type="entry name" value="DNA_binding_1"/>
    <property type="match status" value="1"/>
</dbReference>
<evidence type="ECO:0000256" key="3">
    <source>
        <dbReference type="ARBA" id="ARBA00022603"/>
    </source>
</evidence>
<keyword evidence="5" id="KW-0227">DNA damage</keyword>
<dbReference type="EC" id="2.1.1.63" evidence="10"/>
<accession>A0A3B1A8G6</accession>
<feature type="domain" description="Methylated-DNA-[protein]-cysteine S-methyltransferase DNA binding" evidence="8">
    <location>
        <begin position="93"/>
        <end position="171"/>
    </location>
</feature>
<dbReference type="PROSITE" id="PS00374">
    <property type="entry name" value="MGMT"/>
    <property type="match status" value="1"/>
</dbReference>
<keyword evidence="6" id="KW-0234">DNA repair</keyword>
<dbReference type="NCBIfam" id="TIGR00589">
    <property type="entry name" value="ogt"/>
    <property type="match status" value="1"/>
</dbReference>
<dbReference type="Gene3D" id="1.10.10.10">
    <property type="entry name" value="Winged helix-like DNA-binding domain superfamily/Winged helix DNA-binding domain"/>
    <property type="match status" value="1"/>
</dbReference>
<comment type="catalytic activity">
    <reaction evidence="1">
        <text>a 4-O-methyl-thymidine in DNA + L-cysteinyl-[protein] = a thymidine in DNA + S-methyl-L-cysteinyl-[protein]</text>
        <dbReference type="Rhea" id="RHEA:53428"/>
        <dbReference type="Rhea" id="RHEA-COMP:10131"/>
        <dbReference type="Rhea" id="RHEA-COMP:10132"/>
        <dbReference type="Rhea" id="RHEA-COMP:13555"/>
        <dbReference type="Rhea" id="RHEA-COMP:13556"/>
        <dbReference type="ChEBI" id="CHEBI:29950"/>
        <dbReference type="ChEBI" id="CHEBI:82612"/>
        <dbReference type="ChEBI" id="CHEBI:137386"/>
        <dbReference type="ChEBI" id="CHEBI:137387"/>
        <dbReference type="EC" id="2.1.1.63"/>
    </reaction>
</comment>
<dbReference type="InterPro" id="IPR014048">
    <property type="entry name" value="MethylDNA_cys_MeTrfase_DNA-bd"/>
</dbReference>
<dbReference type="PANTHER" id="PTHR10815">
    <property type="entry name" value="METHYLATED-DNA--PROTEIN-CYSTEINE METHYLTRANSFERASE"/>
    <property type="match status" value="1"/>
</dbReference>
<evidence type="ECO:0000256" key="1">
    <source>
        <dbReference type="ARBA" id="ARBA00001286"/>
    </source>
</evidence>
<dbReference type="Pfam" id="PF02870">
    <property type="entry name" value="Methyltransf_1N"/>
    <property type="match status" value="1"/>
</dbReference>
<evidence type="ECO:0000313" key="10">
    <source>
        <dbReference type="EMBL" id="VAX02019.1"/>
    </source>
</evidence>
<dbReference type="SUPFAM" id="SSF46767">
    <property type="entry name" value="Methylated DNA-protein cysteine methyltransferase, C-terminal domain"/>
    <property type="match status" value="1"/>
</dbReference>
<dbReference type="GO" id="GO:0003908">
    <property type="term" value="F:methylated-DNA-[protein]-cysteine S-methyltransferase activity"/>
    <property type="evidence" value="ECO:0007669"/>
    <property type="project" value="UniProtKB-EC"/>
</dbReference>
<dbReference type="InterPro" id="IPR008332">
    <property type="entry name" value="MethylG_MeTrfase_N"/>
</dbReference>
<dbReference type="EMBL" id="UOFV01000284">
    <property type="protein sequence ID" value="VAX02019.1"/>
    <property type="molecule type" value="Genomic_DNA"/>
</dbReference>
<dbReference type="PANTHER" id="PTHR10815:SF5">
    <property type="entry name" value="METHYLATED-DNA--PROTEIN-CYSTEINE METHYLTRANSFERASE"/>
    <property type="match status" value="1"/>
</dbReference>
<evidence type="ECO:0000256" key="4">
    <source>
        <dbReference type="ARBA" id="ARBA00022679"/>
    </source>
</evidence>
<dbReference type="CDD" id="cd06445">
    <property type="entry name" value="ATase"/>
    <property type="match status" value="1"/>
</dbReference>
<proteinExistence type="predicted"/>
<evidence type="ECO:0000256" key="5">
    <source>
        <dbReference type="ARBA" id="ARBA00022763"/>
    </source>
</evidence>
<dbReference type="InterPro" id="IPR036388">
    <property type="entry name" value="WH-like_DNA-bd_sf"/>
</dbReference>
<comment type="catalytic activity">
    <reaction evidence="7">
        <text>a 6-O-methyl-2'-deoxyguanosine in DNA + L-cysteinyl-[protein] = S-methyl-L-cysteinyl-[protein] + a 2'-deoxyguanosine in DNA</text>
        <dbReference type="Rhea" id="RHEA:24000"/>
        <dbReference type="Rhea" id="RHEA-COMP:10131"/>
        <dbReference type="Rhea" id="RHEA-COMP:10132"/>
        <dbReference type="Rhea" id="RHEA-COMP:11367"/>
        <dbReference type="Rhea" id="RHEA-COMP:11368"/>
        <dbReference type="ChEBI" id="CHEBI:29950"/>
        <dbReference type="ChEBI" id="CHEBI:82612"/>
        <dbReference type="ChEBI" id="CHEBI:85445"/>
        <dbReference type="ChEBI" id="CHEBI:85448"/>
        <dbReference type="EC" id="2.1.1.63"/>
    </reaction>
</comment>
<dbReference type="FunFam" id="1.10.10.10:FF:000337">
    <property type="entry name" value="Methylated-DNA--protein-cysteine methyltransferase"/>
    <property type="match status" value="1"/>
</dbReference>
<dbReference type="GO" id="GO:0006281">
    <property type="term" value="P:DNA repair"/>
    <property type="evidence" value="ECO:0007669"/>
    <property type="project" value="UniProtKB-KW"/>
</dbReference>
<name>A0A3B1A8G6_9ZZZZ</name>
<dbReference type="GO" id="GO:0032259">
    <property type="term" value="P:methylation"/>
    <property type="evidence" value="ECO:0007669"/>
    <property type="project" value="UniProtKB-KW"/>
</dbReference>
<dbReference type="InterPro" id="IPR001497">
    <property type="entry name" value="MethylDNA_cys_MeTrfase_AS"/>
</dbReference>
<sequence length="177" mass="19567">MPKHSPPEILFRNQRETPIGTMLIITDKQQRMRALDWLEYEERMLRLLQRYVPTFELQKGALPAAIHEALDAYFAGDFTPVNNISVHTTGTVFQQTVWQTLRNIPAGTTLSYGALAKKIGRAKAVRAVGTANGANPVGIIIPCHRVIGMDGSMTGYGGGLERKRWLLTHENAGIKAG</sequence>
<reference evidence="10" key="1">
    <citation type="submission" date="2018-06" db="EMBL/GenBank/DDBJ databases">
        <authorList>
            <person name="Zhirakovskaya E."/>
        </authorList>
    </citation>
    <scope>NUCLEOTIDE SEQUENCE</scope>
</reference>
<gene>
    <name evidence="10" type="ORF">MNBD_GAMMA19-368</name>
</gene>
<dbReference type="AlphaFoldDB" id="A0A3B1A8G6"/>
<evidence type="ECO:0000256" key="2">
    <source>
        <dbReference type="ARBA" id="ARBA00022490"/>
    </source>
</evidence>
<keyword evidence="4 10" id="KW-0808">Transferase</keyword>